<accession>A0AA40KI03</accession>
<reference evidence="1" key="1">
    <citation type="submission" date="2021-10" db="EMBL/GenBank/DDBJ databases">
        <title>Melipona bicolor Genome sequencing and assembly.</title>
        <authorList>
            <person name="Araujo N.S."/>
            <person name="Arias M.C."/>
        </authorList>
    </citation>
    <scope>NUCLEOTIDE SEQUENCE</scope>
    <source>
        <strain evidence="1">USP_2M_L1-L4_2017</strain>
        <tissue evidence="1">Whole body</tissue>
    </source>
</reference>
<gene>
    <name evidence="1" type="ORF">K0M31_010833</name>
</gene>
<dbReference type="AlphaFoldDB" id="A0AA40KI03"/>
<keyword evidence="2" id="KW-1185">Reference proteome</keyword>
<name>A0AA40KI03_9HYME</name>
<evidence type="ECO:0000313" key="2">
    <source>
        <dbReference type="Proteomes" id="UP001177670"/>
    </source>
</evidence>
<dbReference type="EMBL" id="JAHYIQ010000028">
    <property type="protein sequence ID" value="KAK1121052.1"/>
    <property type="molecule type" value="Genomic_DNA"/>
</dbReference>
<evidence type="ECO:0000313" key="1">
    <source>
        <dbReference type="EMBL" id="KAK1121052.1"/>
    </source>
</evidence>
<dbReference type="Proteomes" id="UP001177670">
    <property type="component" value="Unassembled WGS sequence"/>
</dbReference>
<sequence length="119" mass="13537">MKTTLFDSVVNRVESELSPRSRRNELIGKAVVKGAETPKSINIRGKYLVALLHAYPRTRDNARRTNESSPRMYVTDALEPRAYERDTAGRPWFGKPVGVIPLPNYSARPPIMRPQCWPT</sequence>
<proteinExistence type="predicted"/>
<organism evidence="1 2">
    <name type="scientific">Melipona bicolor</name>
    <dbReference type="NCBI Taxonomy" id="60889"/>
    <lineage>
        <taxon>Eukaryota</taxon>
        <taxon>Metazoa</taxon>
        <taxon>Ecdysozoa</taxon>
        <taxon>Arthropoda</taxon>
        <taxon>Hexapoda</taxon>
        <taxon>Insecta</taxon>
        <taxon>Pterygota</taxon>
        <taxon>Neoptera</taxon>
        <taxon>Endopterygota</taxon>
        <taxon>Hymenoptera</taxon>
        <taxon>Apocrita</taxon>
        <taxon>Aculeata</taxon>
        <taxon>Apoidea</taxon>
        <taxon>Anthophila</taxon>
        <taxon>Apidae</taxon>
        <taxon>Melipona</taxon>
    </lineage>
</organism>
<feature type="non-terminal residue" evidence="1">
    <location>
        <position position="119"/>
    </location>
</feature>
<protein>
    <submittedName>
        <fullName evidence="1">Uncharacterized protein</fullName>
    </submittedName>
</protein>
<comment type="caution">
    <text evidence="1">The sequence shown here is derived from an EMBL/GenBank/DDBJ whole genome shotgun (WGS) entry which is preliminary data.</text>
</comment>